<feature type="chain" id="PRO_5039950400" evidence="1">
    <location>
        <begin position="25"/>
        <end position="171"/>
    </location>
</feature>
<feature type="signal peptide" evidence="1">
    <location>
        <begin position="1"/>
        <end position="24"/>
    </location>
</feature>
<protein>
    <submittedName>
        <fullName evidence="3">Uncharacterized protein LOC111362757</fullName>
    </submittedName>
</protein>
<keyword evidence="2" id="KW-1185">Reference proteome</keyword>
<proteinExistence type="predicted"/>
<dbReference type="Proteomes" id="UP000301870">
    <property type="component" value="Unplaced"/>
</dbReference>
<evidence type="ECO:0000256" key="1">
    <source>
        <dbReference type="SAM" id="SignalP"/>
    </source>
</evidence>
<dbReference type="KEGG" id="sliu:111362757"/>
<organism evidence="2 3">
    <name type="scientific">Spodoptera litura</name>
    <name type="common">Asian cotton leafworm</name>
    <dbReference type="NCBI Taxonomy" id="69820"/>
    <lineage>
        <taxon>Eukaryota</taxon>
        <taxon>Metazoa</taxon>
        <taxon>Ecdysozoa</taxon>
        <taxon>Arthropoda</taxon>
        <taxon>Hexapoda</taxon>
        <taxon>Insecta</taxon>
        <taxon>Pterygota</taxon>
        <taxon>Neoptera</taxon>
        <taxon>Endopterygota</taxon>
        <taxon>Lepidoptera</taxon>
        <taxon>Glossata</taxon>
        <taxon>Ditrysia</taxon>
        <taxon>Noctuoidea</taxon>
        <taxon>Noctuidae</taxon>
        <taxon>Amphipyrinae</taxon>
        <taxon>Spodoptera</taxon>
    </lineage>
</organism>
<dbReference type="GeneID" id="111362757"/>
<reference evidence="3" key="1">
    <citation type="submission" date="2025-08" db="UniProtKB">
        <authorList>
            <consortium name="RefSeq"/>
        </authorList>
    </citation>
    <scope>IDENTIFICATION</scope>
    <source>
        <strain evidence="3">Ishihara</strain>
        <tissue evidence="3">Whole body</tissue>
    </source>
</reference>
<gene>
    <name evidence="3" type="primary">LOC111362757</name>
</gene>
<evidence type="ECO:0000313" key="3">
    <source>
        <dbReference type="RefSeq" id="XP_022835268.1"/>
    </source>
</evidence>
<evidence type="ECO:0000313" key="2">
    <source>
        <dbReference type="Proteomes" id="UP000301870"/>
    </source>
</evidence>
<keyword evidence="1" id="KW-0732">Signal</keyword>
<accession>A0A9J7J1H7</accession>
<dbReference type="AlphaFoldDB" id="A0A9J7J1H7"/>
<dbReference type="OrthoDB" id="7391311at2759"/>
<dbReference type="RefSeq" id="XP_022835268.1">
    <property type="nucleotide sequence ID" value="XM_022979500.1"/>
</dbReference>
<sequence>MSMLAKNIINVIVLQALWSPYLLVTTVKQVATRNPSHSDVRRQKIHTSTRPYYDLRRKDEAESTTKKAEGAGKTKPRTTVAIFSLYEECDYLARPCLHSHKTGKLCAKSEYSVYQTFKNYCMLEFVNCREGYDIWFPAYMGACMELPEIDQYMHYPYYDDFFLDTVVIREM</sequence>
<name>A0A9J7J1H7_SPOLT</name>